<dbReference type="OrthoDB" id="4327074at2759"/>
<feature type="compositionally biased region" description="Low complexity" evidence="1">
    <location>
        <begin position="207"/>
        <end position="224"/>
    </location>
</feature>
<organism evidence="2 3">
    <name type="scientific">Synaphobranchus kaupii</name>
    <name type="common">Kaup's arrowtooth eel</name>
    <dbReference type="NCBI Taxonomy" id="118154"/>
    <lineage>
        <taxon>Eukaryota</taxon>
        <taxon>Metazoa</taxon>
        <taxon>Chordata</taxon>
        <taxon>Craniata</taxon>
        <taxon>Vertebrata</taxon>
        <taxon>Euteleostomi</taxon>
        <taxon>Actinopterygii</taxon>
        <taxon>Neopterygii</taxon>
        <taxon>Teleostei</taxon>
        <taxon>Anguilliformes</taxon>
        <taxon>Synaphobranchidae</taxon>
        <taxon>Synaphobranchus</taxon>
    </lineage>
</organism>
<reference evidence="2" key="1">
    <citation type="journal article" date="2023" name="Science">
        <title>Genome structures resolve the early diversification of teleost fishes.</title>
        <authorList>
            <person name="Parey E."/>
            <person name="Louis A."/>
            <person name="Montfort J."/>
            <person name="Bouchez O."/>
            <person name="Roques C."/>
            <person name="Iampietro C."/>
            <person name="Lluch J."/>
            <person name="Castinel A."/>
            <person name="Donnadieu C."/>
            <person name="Desvignes T."/>
            <person name="Floi Bucao C."/>
            <person name="Jouanno E."/>
            <person name="Wen M."/>
            <person name="Mejri S."/>
            <person name="Dirks R."/>
            <person name="Jansen H."/>
            <person name="Henkel C."/>
            <person name="Chen W.J."/>
            <person name="Zahm M."/>
            <person name="Cabau C."/>
            <person name="Klopp C."/>
            <person name="Thompson A.W."/>
            <person name="Robinson-Rechavi M."/>
            <person name="Braasch I."/>
            <person name="Lecointre G."/>
            <person name="Bobe J."/>
            <person name="Postlethwait J.H."/>
            <person name="Berthelot C."/>
            <person name="Roest Crollius H."/>
            <person name="Guiguen Y."/>
        </authorList>
    </citation>
    <scope>NUCLEOTIDE SEQUENCE</scope>
    <source>
        <strain evidence="2">WJC10195</strain>
    </source>
</reference>
<dbReference type="EMBL" id="JAINUF010000008">
    <property type="protein sequence ID" value="KAJ8352133.1"/>
    <property type="molecule type" value="Genomic_DNA"/>
</dbReference>
<keyword evidence="3" id="KW-1185">Reference proteome</keyword>
<feature type="region of interest" description="Disordered" evidence="1">
    <location>
        <begin position="206"/>
        <end position="230"/>
    </location>
</feature>
<evidence type="ECO:0000313" key="2">
    <source>
        <dbReference type="EMBL" id="KAJ8352133.1"/>
    </source>
</evidence>
<evidence type="ECO:0000313" key="3">
    <source>
        <dbReference type="Proteomes" id="UP001152622"/>
    </source>
</evidence>
<dbReference type="Proteomes" id="UP001152622">
    <property type="component" value="Chromosome 8"/>
</dbReference>
<protein>
    <submittedName>
        <fullName evidence="2">Uncharacterized protein</fullName>
    </submittedName>
</protein>
<gene>
    <name evidence="2" type="ORF">SKAU_G00236090</name>
</gene>
<accession>A0A9Q1IRQ3</accession>
<sequence length="260" mass="27181">MDETGVTTVQVPEKVVATKGTKQIGAMTSGEKAPRPQCLRSLVKWAFEEEAEERNKKRELKAKIKLNIKEKRGAKATHLAAKEPAESCPCLVCGEDFLQSVPGRSACSPRPKRLTSVPSVCSYLFPSAAPRTVHGSPAASALALASGPRACSRPFLTLVTRTCGAMDRSGSSPASAWLCPGCPFPSLSQVSLVNAQALPSRLVPDLSGSCSSGPSGPSRPSLPSEVPSRPVPATPNSCLMSVYLTPACVPLNVLPGGVFS</sequence>
<proteinExistence type="predicted"/>
<name>A0A9Q1IRQ3_SYNKA</name>
<comment type="caution">
    <text evidence="2">The sequence shown here is derived from an EMBL/GenBank/DDBJ whole genome shotgun (WGS) entry which is preliminary data.</text>
</comment>
<evidence type="ECO:0000256" key="1">
    <source>
        <dbReference type="SAM" id="MobiDB-lite"/>
    </source>
</evidence>
<dbReference type="AlphaFoldDB" id="A0A9Q1IRQ3"/>